<dbReference type="InterPro" id="IPR018768">
    <property type="entry name" value="DUF2344"/>
</dbReference>
<evidence type="ECO:0000313" key="2">
    <source>
        <dbReference type="EMBL" id="MBC8334600.1"/>
    </source>
</evidence>
<dbReference type="Pfam" id="PF10105">
    <property type="entry name" value="DUF2344"/>
    <property type="match status" value="1"/>
</dbReference>
<organism evidence="2 3">
    <name type="scientific">Candidatus Desulfolinea nitratireducens</name>
    <dbReference type="NCBI Taxonomy" id="2841698"/>
    <lineage>
        <taxon>Bacteria</taxon>
        <taxon>Bacillati</taxon>
        <taxon>Chloroflexota</taxon>
        <taxon>Anaerolineae</taxon>
        <taxon>Anaerolineales</taxon>
        <taxon>Anaerolineales incertae sedis</taxon>
        <taxon>Candidatus Desulfolinea</taxon>
    </lineage>
</organism>
<dbReference type="Proteomes" id="UP000614469">
    <property type="component" value="Unassembled WGS sequence"/>
</dbReference>
<proteinExistence type="predicted"/>
<dbReference type="EMBL" id="JACNJN010000072">
    <property type="protein sequence ID" value="MBC8334600.1"/>
    <property type="molecule type" value="Genomic_DNA"/>
</dbReference>
<accession>A0A8J6NKN4</accession>
<protein>
    <submittedName>
        <fullName evidence="2">DUF2344 domain-containing protein</fullName>
    </submittedName>
</protein>
<sequence length="233" mass="26282">MKNDQQPINKRLRISFSKEGPLRFIGHLDLHHIWQRSIRRAGLPLVYSQGFHPQPKIQLASALALGFSSRAEVVDIWIEENRIQTSDIGEKLQSAVPEGIAILDVQEVELGSPALQTQIVSSEYEVTLLDENPASLINEKLATLMEAESILRPKRVKHKKRKHFTSAPPTYDLRPLILKLVKLPPGKEDNAIRLFMHLSAREGATGRPDEVLAELGIPVEDVRVERTKLIFSE</sequence>
<evidence type="ECO:0000259" key="1">
    <source>
        <dbReference type="Pfam" id="PF10105"/>
    </source>
</evidence>
<gene>
    <name evidence="2" type="ORF">H8E29_04990</name>
</gene>
<reference evidence="2 3" key="1">
    <citation type="submission" date="2020-08" db="EMBL/GenBank/DDBJ databases">
        <title>Bridging the membrane lipid divide: bacteria of the FCB group superphylum have the potential to synthesize archaeal ether lipids.</title>
        <authorList>
            <person name="Villanueva L."/>
            <person name="Von Meijenfeldt F.A.B."/>
            <person name="Westbye A.B."/>
            <person name="Yadav S."/>
            <person name="Hopmans E.C."/>
            <person name="Dutilh B.E."/>
            <person name="Sinninghe Damste J.S."/>
        </authorList>
    </citation>
    <scope>NUCLEOTIDE SEQUENCE [LARGE SCALE GENOMIC DNA]</scope>
    <source>
        <strain evidence="2">NIOZ-UU36</strain>
    </source>
</reference>
<evidence type="ECO:0000313" key="3">
    <source>
        <dbReference type="Proteomes" id="UP000614469"/>
    </source>
</evidence>
<dbReference type="NCBIfam" id="TIGR03936">
    <property type="entry name" value="sam_1_link_chp"/>
    <property type="match status" value="1"/>
</dbReference>
<feature type="domain" description="DUF2344" evidence="1">
    <location>
        <begin position="11"/>
        <end position="205"/>
    </location>
</feature>
<dbReference type="AlphaFoldDB" id="A0A8J6NKN4"/>
<comment type="caution">
    <text evidence="2">The sequence shown here is derived from an EMBL/GenBank/DDBJ whole genome shotgun (WGS) entry which is preliminary data.</text>
</comment>
<name>A0A8J6NKN4_9CHLR</name>